<gene>
    <name evidence="2" type="ORF">PS896_03888</name>
</gene>
<reference evidence="2 3" key="1">
    <citation type="submission" date="2019-09" db="EMBL/GenBank/DDBJ databases">
        <authorList>
            <person name="Chandra G."/>
            <person name="Truman W A."/>
        </authorList>
    </citation>
    <scope>NUCLEOTIDE SEQUENCE [LARGE SCALE GENOMIC DNA]</scope>
    <source>
        <strain evidence="2">PS896</strain>
    </source>
</reference>
<proteinExistence type="predicted"/>
<dbReference type="AlphaFoldDB" id="A0A5E7MBG9"/>
<protein>
    <recommendedName>
        <fullName evidence="1">Spore protein YkvP/CgeB glycosyl transferase-like domain-containing protein</fullName>
    </recommendedName>
</protein>
<organism evidence="2 3">
    <name type="scientific">Pseudomonas fluorescens</name>
    <dbReference type="NCBI Taxonomy" id="294"/>
    <lineage>
        <taxon>Bacteria</taxon>
        <taxon>Pseudomonadati</taxon>
        <taxon>Pseudomonadota</taxon>
        <taxon>Gammaproteobacteria</taxon>
        <taxon>Pseudomonadales</taxon>
        <taxon>Pseudomonadaceae</taxon>
        <taxon>Pseudomonas</taxon>
    </lineage>
</organism>
<evidence type="ECO:0000259" key="1">
    <source>
        <dbReference type="Pfam" id="PF13524"/>
    </source>
</evidence>
<dbReference type="Proteomes" id="UP000377224">
    <property type="component" value="Unassembled WGS sequence"/>
</dbReference>
<dbReference type="RefSeq" id="WP_122661722.1">
    <property type="nucleotide sequence ID" value="NZ_CABVIN010000005.1"/>
</dbReference>
<sequence length="625" mass="69956">MERLFRFFSGKKAKINATANETAPERVEETPVNVQNAHALMCEALLDKEFYLKQYPDIQAAGVDPLQHYIDAGHGEGRYPLNLRSADAMKRVSLALEHNSSDQMALTLHIILELESGTHERISAAATLYSDALPDSTPATSLVGYFEQAASFLFGCWIRYESTISIDEIKALTAKLLSFFPESQVLSAIYADLLFEAGEISLAEQEFARNPELHGLQPELESICRSAKNQILDAKAVNTAPPSETRLLLLDSAFPSKISSFRYGEFSTYLTSIKDSSVQTRPDAKLFSFGEQSALSNQVDDFCKANDISKERLRRFDRNHIGNPKVAYCVFLNLADIFFTQIGVPSADHLVFTLYPGGGFAPNYPRSDESLRRLCDNPKVKKIITTQITSYRYLIDKGFCGPERIVHIFGGIIPELYSEMPPLPRSINHSAINVCFVAQRYSAIGAEKGYDVFADVIKAFSNNPSINFHVVGGFDATIIDLGDARNVTFYGTRPATFFPDFYASMDVILSPNIQHSALDPAYPESFDGFPTTCVVEAGLQGVAMLLTDFQSMNQNLDGSRIFAPEEMEIINRDYAMICARLQYYMDNREELYQLGQSGRQAILREFSFERQMVPRIKLLESYLDT</sequence>
<evidence type="ECO:0000313" key="2">
    <source>
        <dbReference type="EMBL" id="VVP21957.1"/>
    </source>
</evidence>
<dbReference type="InterPro" id="IPR055259">
    <property type="entry name" value="YkvP/CgeB_Glyco_trans-like"/>
</dbReference>
<dbReference type="SUPFAM" id="SSF53756">
    <property type="entry name" value="UDP-Glycosyltransferase/glycogen phosphorylase"/>
    <property type="match status" value="1"/>
</dbReference>
<dbReference type="Pfam" id="PF13524">
    <property type="entry name" value="Glyco_trans_1_2"/>
    <property type="match status" value="1"/>
</dbReference>
<dbReference type="Gene3D" id="3.40.50.2000">
    <property type="entry name" value="Glycogen Phosphorylase B"/>
    <property type="match status" value="1"/>
</dbReference>
<feature type="domain" description="Spore protein YkvP/CgeB glycosyl transferase-like" evidence="1">
    <location>
        <begin position="457"/>
        <end position="612"/>
    </location>
</feature>
<accession>A0A5E7MBG9</accession>
<evidence type="ECO:0000313" key="3">
    <source>
        <dbReference type="Proteomes" id="UP000377224"/>
    </source>
</evidence>
<dbReference type="EMBL" id="CABVIN010000005">
    <property type="protein sequence ID" value="VVP21957.1"/>
    <property type="molecule type" value="Genomic_DNA"/>
</dbReference>
<name>A0A5E7MBG9_PSEFL</name>